<dbReference type="SMART" id="SM00248">
    <property type="entry name" value="ANK"/>
    <property type="match status" value="10"/>
</dbReference>
<evidence type="ECO:0000256" key="4">
    <source>
        <dbReference type="SAM" id="Coils"/>
    </source>
</evidence>
<dbReference type="EMBL" id="JAZHXJ010000028">
    <property type="protein sequence ID" value="KAL1880820.1"/>
    <property type="molecule type" value="Genomic_DNA"/>
</dbReference>
<feature type="compositionally biased region" description="Acidic residues" evidence="5">
    <location>
        <begin position="625"/>
        <end position="653"/>
    </location>
</feature>
<feature type="region of interest" description="Disordered" evidence="5">
    <location>
        <begin position="345"/>
        <end position="370"/>
    </location>
</feature>
<feature type="compositionally biased region" description="Basic and acidic residues" evidence="5">
    <location>
        <begin position="1160"/>
        <end position="1172"/>
    </location>
</feature>
<feature type="compositionally biased region" description="Basic and acidic residues" evidence="5">
    <location>
        <begin position="1042"/>
        <end position="1053"/>
    </location>
</feature>
<dbReference type="Proteomes" id="UP001586593">
    <property type="component" value="Unassembled WGS sequence"/>
</dbReference>
<evidence type="ECO:0000256" key="1">
    <source>
        <dbReference type="ARBA" id="ARBA00022737"/>
    </source>
</evidence>
<reference evidence="6 7" key="1">
    <citation type="journal article" date="2024" name="Commun. Biol.">
        <title>Comparative genomic analysis of thermophilic fungi reveals convergent evolutionary adaptations and gene losses.</title>
        <authorList>
            <person name="Steindorff A.S."/>
            <person name="Aguilar-Pontes M.V."/>
            <person name="Robinson A.J."/>
            <person name="Andreopoulos B."/>
            <person name="LaButti K."/>
            <person name="Kuo A."/>
            <person name="Mondo S."/>
            <person name="Riley R."/>
            <person name="Otillar R."/>
            <person name="Haridas S."/>
            <person name="Lipzen A."/>
            <person name="Grimwood J."/>
            <person name="Schmutz J."/>
            <person name="Clum A."/>
            <person name="Reid I.D."/>
            <person name="Moisan M.C."/>
            <person name="Butler G."/>
            <person name="Nguyen T.T.M."/>
            <person name="Dewar K."/>
            <person name="Conant G."/>
            <person name="Drula E."/>
            <person name="Henrissat B."/>
            <person name="Hansel C."/>
            <person name="Singer S."/>
            <person name="Hutchinson M.I."/>
            <person name="de Vries R.P."/>
            <person name="Natvig D.O."/>
            <person name="Powell A.J."/>
            <person name="Tsang A."/>
            <person name="Grigoriev I.V."/>
        </authorList>
    </citation>
    <scope>NUCLEOTIDE SEQUENCE [LARGE SCALE GENOMIC DNA]</scope>
    <source>
        <strain evidence="6 7">ATCC 24622</strain>
    </source>
</reference>
<feature type="compositionally biased region" description="Acidic residues" evidence="5">
    <location>
        <begin position="1173"/>
        <end position="1194"/>
    </location>
</feature>
<feature type="region of interest" description="Disordered" evidence="5">
    <location>
        <begin position="1734"/>
        <end position="1770"/>
    </location>
</feature>
<keyword evidence="4" id="KW-0175">Coiled coil</keyword>
<feature type="region of interest" description="Disordered" evidence="5">
    <location>
        <begin position="596"/>
        <end position="660"/>
    </location>
</feature>
<sequence length="1887" mass="211979">MMSADIPRLPVPLADLPGFISSHPGKSVVDLLDPYRKYEAHLRQLYAQDPNNEVLKDPYVNVLPLFPNGAQPSIRVRARNLEAESEEERSKYIMSLPKDVRRPDGSPATVSSLKEFRRNFNIFSESALVDMDWSNVVAAGSSVVNCLLPVPDKYNSSKRALREFYHEKFSPASDVDLFLYGLTEVEAIEKIQDIETRVRDSLLTETTTVRTKHAITICSQYPTRHIQIVLRIYKSVSEILTGFDIDCSGAAYDGKQVYCTPRALQAYITQINHIDLTRRSPSYENRLSKYGHRGFEVYWKDLDRSRIDPTIFERSFQRTLGLARLLVLERLPTASARDAYLDKRREERGRPRLDRHRRGPRSLAGDIKQQHEDEVAEWVEEEQVSNYNTFTLPYGPKFSAKKIEKLCYTRDLLLNAEWNQPDDRKVYLHRHPAFFGRFEDVVSDCCGYCPKPQTEEEKEIAEEESRTYISGKLTFMSDDPGRQEIGSFHPRTDDDWTEMAYVGNTARLCQAIVDGKVEEVRDWLAQKGADPNTRDHTGRTPLHLAVMSSTPDVVRCLVDAGARLVARLTDGTTALHLAAQRGDVEIVKILLDKSAANEAEEEDKEDRRRQAKLELPLRESGTQEIVDDASDEDDTEADSDGLLVDEDDSDMDDGGNSMATGSFVKLSNAKKSSLDETEALEGSEDEPDIYDVNVVAWDMPLSALHYAIISGHEEVVRLLCQEYGADVLLPVKFVKGREGTASGALLTLVLALALPAEKARRMAETLLGLGATSAQADVMGFTAFHRYVENNVDSLLEVLWSQDKTGVKTAINHIAFTGYSSKAESPLSAALEKGNLGLILKLLDAGALPEVNFETWLKSAKQLIAKRLRSYEDNQKLFKTTVEQPLIVALRSPNPASALKLIERGADVNTLTTAAHEKLQRSWYSWYKAESALDVVRYQLLKLNEAKKESECTTPEALPRGMDDCLKRFEAGTYQHWILSKDIESRKDAYKKQMESFDKEQEKLASRPGVREKEQFISEMTNTLRNIEQALLAKGAKTFKELHPEVKGRGDHDSSDDENEELKRSKTYRFDFAFGSVTDITEARNAAYVELFEAAWNGDLEKIKTLTLTSWDTEENEAPLKIAVTDNMMNNPFSIAALRGHRHVAKAILEIAQAQYSPKEKNKARYRMHEERSDDSDYYSDYSDEDSGDGGLEGDDARPKIYREIIDERFTIEDVGQVSMLVNSQTKPQELLSWSCLELSNGAEQRLEDGHGTVFRAAIRNNDQETLRFLLDLGEHFSSHQLPPGPDDDPEDIISRLAFYSFPEVDFKFAIKQGRTEMLADIIRRTGAGLPRDILAKDVDIAQNEERGIGADHGHRTRPPYYRGLTVYGEKKKDWAAAGRRQAGKQISADSQVVPLLVAATAGCTESVDWFLSDAPLRHYLHFLTLVKRTSTASQGSSSGSSSNGGDAERAVSTWLSDQRELVLHAAVFAKPGDRVNELITHLVRLYPDAVDISTPASENITPLFLAASLGRTQAARTLVETGGANQTFRKSGTYDNLLHAALARFPTADKLREFLAVLDRGVVSHMCGERTSLSAGGRTPLHDWLYGVYVSPRTGSGLVYHHGYRMLRRQNPYESTRQVLDVLNLLLSISDGSGRELEALDAAGNTVLHDLVVHRADSRVIRALLAYSPPQARGRNSLHLLLRENAVGRTPLEVAHDRYIAARVKLPESAGAYYYQTKDRSVSVLAKRPAEQFAARRTGNDDDVEDGQGLRDASEDYDSNYIAEDDAQAEERRETARIWQVCREQLAVRHQQQDHPRESEPAPKRRLDDLDPQPTLKRRLVSLNEANDVARRLGEQHSGARYGFRVVPEDSAAANTKGEDPGTLKFVRQHWDRPPFKAWIAPGEEQ</sequence>
<evidence type="ECO:0000256" key="3">
    <source>
        <dbReference type="PROSITE-ProRule" id="PRU00023"/>
    </source>
</evidence>
<dbReference type="PANTHER" id="PTHR24198">
    <property type="entry name" value="ANKYRIN REPEAT AND PROTEIN KINASE DOMAIN-CONTAINING PROTEIN"/>
    <property type="match status" value="1"/>
</dbReference>
<dbReference type="PROSITE" id="PS50088">
    <property type="entry name" value="ANK_REPEAT"/>
    <property type="match status" value="2"/>
</dbReference>
<feature type="compositionally biased region" description="Basic and acidic residues" evidence="5">
    <location>
        <begin position="1792"/>
        <end position="1810"/>
    </location>
</feature>
<keyword evidence="1" id="KW-0677">Repeat</keyword>
<dbReference type="InterPro" id="IPR002110">
    <property type="entry name" value="Ankyrin_rpt"/>
</dbReference>
<feature type="coiled-coil region" evidence="4">
    <location>
        <begin position="980"/>
        <end position="1007"/>
    </location>
</feature>
<proteinExistence type="predicted"/>
<organism evidence="6 7">
    <name type="scientific">Phialemonium thermophilum</name>
    <dbReference type="NCBI Taxonomy" id="223376"/>
    <lineage>
        <taxon>Eukaryota</taxon>
        <taxon>Fungi</taxon>
        <taxon>Dikarya</taxon>
        <taxon>Ascomycota</taxon>
        <taxon>Pezizomycotina</taxon>
        <taxon>Sordariomycetes</taxon>
        <taxon>Sordariomycetidae</taxon>
        <taxon>Cephalothecales</taxon>
        <taxon>Cephalothecaceae</taxon>
        <taxon>Phialemonium</taxon>
    </lineage>
</organism>
<dbReference type="Pfam" id="PF12796">
    <property type="entry name" value="Ank_2"/>
    <property type="match status" value="1"/>
</dbReference>
<accession>A0ABR3XYS8</accession>
<evidence type="ECO:0000256" key="2">
    <source>
        <dbReference type="ARBA" id="ARBA00023043"/>
    </source>
</evidence>
<dbReference type="PRINTS" id="PR01415">
    <property type="entry name" value="ANKYRIN"/>
</dbReference>
<evidence type="ECO:0000313" key="7">
    <source>
        <dbReference type="Proteomes" id="UP001586593"/>
    </source>
</evidence>
<keyword evidence="7" id="KW-1185">Reference proteome</keyword>
<dbReference type="PANTHER" id="PTHR24198:SF165">
    <property type="entry name" value="ANKYRIN REPEAT-CONTAINING PROTEIN-RELATED"/>
    <property type="match status" value="1"/>
</dbReference>
<feature type="region of interest" description="Disordered" evidence="5">
    <location>
        <begin position="1042"/>
        <end position="1061"/>
    </location>
</feature>
<evidence type="ECO:0000313" key="6">
    <source>
        <dbReference type="EMBL" id="KAL1880820.1"/>
    </source>
</evidence>
<comment type="caution">
    <text evidence="6">The sequence shown here is derived from an EMBL/GenBank/DDBJ whole genome shotgun (WGS) entry which is preliminary data.</text>
</comment>
<dbReference type="Gene3D" id="1.25.40.20">
    <property type="entry name" value="Ankyrin repeat-containing domain"/>
    <property type="match status" value="4"/>
</dbReference>
<dbReference type="InterPro" id="IPR036770">
    <property type="entry name" value="Ankyrin_rpt-contain_sf"/>
</dbReference>
<dbReference type="SUPFAM" id="SSF48403">
    <property type="entry name" value="Ankyrin repeat"/>
    <property type="match status" value="3"/>
</dbReference>
<feature type="region of interest" description="Disordered" evidence="5">
    <location>
        <begin position="1160"/>
        <end position="1196"/>
    </location>
</feature>
<evidence type="ECO:0008006" key="8">
    <source>
        <dbReference type="Google" id="ProtNLM"/>
    </source>
</evidence>
<feature type="compositionally biased region" description="Basic and acidic residues" evidence="5">
    <location>
        <begin position="605"/>
        <end position="617"/>
    </location>
</feature>
<keyword evidence="2 3" id="KW-0040">ANK repeat</keyword>
<feature type="repeat" description="ANK" evidence="3">
    <location>
        <begin position="570"/>
        <end position="602"/>
    </location>
</feature>
<feature type="compositionally biased region" description="Acidic residues" evidence="5">
    <location>
        <begin position="1756"/>
        <end position="1769"/>
    </location>
</feature>
<dbReference type="Pfam" id="PF00023">
    <property type="entry name" value="Ank"/>
    <property type="match status" value="1"/>
</dbReference>
<evidence type="ECO:0000256" key="5">
    <source>
        <dbReference type="SAM" id="MobiDB-lite"/>
    </source>
</evidence>
<gene>
    <name evidence="6" type="ORF">VTK73DRAFT_4990</name>
</gene>
<feature type="region of interest" description="Disordered" evidence="5">
    <location>
        <begin position="1789"/>
        <end position="1814"/>
    </location>
</feature>
<name>A0ABR3XYS8_9PEZI</name>
<protein>
    <recommendedName>
        <fullName evidence="8">Ankyrin repeat protein</fullName>
    </recommendedName>
</protein>
<dbReference type="PROSITE" id="PS50297">
    <property type="entry name" value="ANK_REP_REGION"/>
    <property type="match status" value="2"/>
</dbReference>
<feature type="repeat" description="ANK" evidence="3">
    <location>
        <begin position="537"/>
        <end position="569"/>
    </location>
</feature>